<evidence type="ECO:0000256" key="7">
    <source>
        <dbReference type="ARBA" id="ARBA00022692"/>
    </source>
</evidence>
<dbReference type="SUPFAM" id="SSF52172">
    <property type="entry name" value="CheY-like"/>
    <property type="match status" value="1"/>
</dbReference>
<evidence type="ECO:0000256" key="2">
    <source>
        <dbReference type="ARBA" id="ARBA00004651"/>
    </source>
</evidence>
<feature type="transmembrane region" description="Helical" evidence="15">
    <location>
        <begin position="151"/>
        <end position="174"/>
    </location>
</feature>
<keyword evidence="6 20" id="KW-0808">Transferase</keyword>
<proteinExistence type="predicted"/>
<dbReference type="PROSITE" id="PS50885">
    <property type="entry name" value="HAMP"/>
    <property type="match status" value="1"/>
</dbReference>
<dbReference type="InterPro" id="IPR004358">
    <property type="entry name" value="Sig_transdc_His_kin-like_C"/>
</dbReference>
<dbReference type="EC" id="2.7.13.3" evidence="3"/>
<dbReference type="Gene3D" id="1.20.120.160">
    <property type="entry name" value="HPT domain"/>
    <property type="match status" value="1"/>
</dbReference>
<dbReference type="Pfam" id="PF00512">
    <property type="entry name" value="HisKA"/>
    <property type="match status" value="1"/>
</dbReference>
<keyword evidence="9" id="KW-0418">Kinase</keyword>
<dbReference type="SMART" id="SM00387">
    <property type="entry name" value="HATPase_c"/>
    <property type="match status" value="1"/>
</dbReference>
<dbReference type="SUPFAM" id="SSF47226">
    <property type="entry name" value="Histidine-containing phosphotransfer domain, HPT domain"/>
    <property type="match status" value="1"/>
</dbReference>
<feature type="coiled-coil region" evidence="14">
    <location>
        <begin position="212"/>
        <end position="246"/>
    </location>
</feature>
<dbReference type="CDD" id="cd16922">
    <property type="entry name" value="HATPase_EvgS-ArcB-TorS-like"/>
    <property type="match status" value="1"/>
</dbReference>
<comment type="caution">
    <text evidence="20">The sequence shown here is derived from an EMBL/GenBank/DDBJ whole genome shotgun (WGS) entry which is preliminary data.</text>
</comment>
<keyword evidence="10" id="KW-0067">ATP-binding</keyword>
<dbReference type="SMART" id="SM00448">
    <property type="entry name" value="REC"/>
    <property type="match status" value="1"/>
</dbReference>
<accession>A0A1J5RQ28</accession>
<keyword evidence="14" id="KW-0175">Coiled coil</keyword>
<keyword evidence="13 15" id="KW-0472">Membrane</keyword>
<dbReference type="SUPFAM" id="SSF47384">
    <property type="entry name" value="Homodimeric domain of signal transducing histidine kinase"/>
    <property type="match status" value="1"/>
</dbReference>
<comment type="subcellular location">
    <subcellularLocation>
        <location evidence="2">Cell membrane</location>
        <topology evidence="2">Multi-pass membrane protein</topology>
    </subcellularLocation>
</comment>
<evidence type="ECO:0000259" key="19">
    <source>
        <dbReference type="PROSITE" id="PS50894"/>
    </source>
</evidence>
<keyword evidence="5" id="KW-0597">Phosphoprotein</keyword>
<evidence type="ECO:0000256" key="11">
    <source>
        <dbReference type="ARBA" id="ARBA00022989"/>
    </source>
</evidence>
<dbReference type="Gene3D" id="3.40.50.2300">
    <property type="match status" value="1"/>
</dbReference>
<dbReference type="EMBL" id="MLJW01000119">
    <property type="protein sequence ID" value="OIQ98400.1"/>
    <property type="molecule type" value="Genomic_DNA"/>
</dbReference>
<dbReference type="InterPro" id="IPR003660">
    <property type="entry name" value="HAMP_dom"/>
</dbReference>
<dbReference type="CDD" id="cd00082">
    <property type="entry name" value="HisKA"/>
    <property type="match status" value="1"/>
</dbReference>
<dbReference type="InterPro" id="IPR036641">
    <property type="entry name" value="HPT_dom_sf"/>
</dbReference>
<dbReference type="InterPro" id="IPR003594">
    <property type="entry name" value="HATPase_dom"/>
</dbReference>
<evidence type="ECO:0000256" key="5">
    <source>
        <dbReference type="ARBA" id="ARBA00022553"/>
    </source>
</evidence>
<dbReference type="GO" id="GO:0005524">
    <property type="term" value="F:ATP binding"/>
    <property type="evidence" value="ECO:0007669"/>
    <property type="project" value="UniProtKB-KW"/>
</dbReference>
<dbReference type="SUPFAM" id="SSF55874">
    <property type="entry name" value="ATPase domain of HSP90 chaperone/DNA topoisomerase II/histidine kinase"/>
    <property type="match status" value="1"/>
</dbReference>
<gene>
    <name evidence="20" type="primary">rpfC_8</name>
    <name evidence="20" type="ORF">GALL_195250</name>
</gene>
<evidence type="ECO:0000256" key="6">
    <source>
        <dbReference type="ARBA" id="ARBA00022679"/>
    </source>
</evidence>
<dbReference type="InterPro" id="IPR036097">
    <property type="entry name" value="HisK_dim/P_sf"/>
</dbReference>
<dbReference type="FunFam" id="1.10.287.130:FF:000002">
    <property type="entry name" value="Two-component osmosensing histidine kinase"/>
    <property type="match status" value="1"/>
</dbReference>
<dbReference type="CDD" id="cd17546">
    <property type="entry name" value="REC_hyHK_CKI1_RcsC-like"/>
    <property type="match status" value="1"/>
</dbReference>
<keyword evidence="4" id="KW-1003">Cell membrane</keyword>
<dbReference type="InterPro" id="IPR036890">
    <property type="entry name" value="HATPase_C_sf"/>
</dbReference>
<evidence type="ECO:0000256" key="15">
    <source>
        <dbReference type="SAM" id="Phobius"/>
    </source>
</evidence>
<reference evidence="20" key="1">
    <citation type="submission" date="2016-10" db="EMBL/GenBank/DDBJ databases">
        <title>Sequence of Gallionella enrichment culture.</title>
        <authorList>
            <person name="Poehlein A."/>
            <person name="Muehling M."/>
            <person name="Daniel R."/>
        </authorList>
    </citation>
    <scope>NUCLEOTIDE SEQUENCE</scope>
</reference>
<evidence type="ECO:0000259" key="18">
    <source>
        <dbReference type="PROSITE" id="PS50885"/>
    </source>
</evidence>
<dbReference type="Pfam" id="PF00072">
    <property type="entry name" value="Response_reg"/>
    <property type="match status" value="1"/>
</dbReference>
<evidence type="ECO:0000256" key="9">
    <source>
        <dbReference type="ARBA" id="ARBA00022777"/>
    </source>
</evidence>
<dbReference type="Gene3D" id="6.10.340.10">
    <property type="match status" value="1"/>
</dbReference>
<dbReference type="InterPro" id="IPR011006">
    <property type="entry name" value="CheY-like_superfamily"/>
</dbReference>
<feature type="domain" description="Response regulatory" evidence="17">
    <location>
        <begin position="499"/>
        <end position="616"/>
    </location>
</feature>
<evidence type="ECO:0000313" key="20">
    <source>
        <dbReference type="EMBL" id="OIQ98400.1"/>
    </source>
</evidence>
<sequence length="742" mass="80688">MGEPARSERAARPASHLAFKFLLFVIPMVTLFTIGISALLVKEIYFELTHDLQNEARHLARSTATALAEPLWSLNAVSTQSIVNSLSEYDEISCVEVTELATQSDYAWPRPGCSEIDTPDRQEQDVVYAGQVVGRLQLLFRRAPIDRTIRIDILAGISMFVGLVLVTVITALAAHRIIIGKPLEKLLAAIRAGNQRLDWRSQDEIGEVIGAYNDMLDRFDAHTAELEEARRQAEAASQAKSEFLAVMSHEIRTPMNGILGMTRLILDSPLAEFQRDQLRTVLSSGESLMTVLNDILDFSKLEAGSLEFVEEDFSLHAAVEGVVSLMRPRAQEKGIALRSHISALVPPYVRGDPIRLRQVLLNLLGNAIKFTETGGVDLKVEVEPRLMDGARTAAVTLRFTVSDTGIGIAEEARRSLFRSFTQADSSISRRFGGTGLGLAICKKIIDLQGGSIDCASEPGRGSAFWFTLGLAIGARPSPLPSPGTAPPLPFLDQPARPLDILLAEDSPVNQRVVVGILAKRGHRVTVAEDGLEAVRAMESGSFDVVLMDMHMPNMDGLEATRRMRAMPPPKGAVPIIALTAAAFREHRQACLEAGMEEVLSKPFQPEHLITLVERHSRPQDRPPPAAPSPAGAEDALSLFHTLRGQLGDDAVASILEEYEQSSQPLLQTLLDPARDLKSRQEAAHSLKGASGVLGLGGLHALCLTVEQALRDGRLDDAAAAAAKLPLLIGETLSKLRRILNYI</sequence>
<dbReference type="SMART" id="SM00388">
    <property type="entry name" value="HisKA"/>
    <property type="match status" value="1"/>
</dbReference>
<dbReference type="Gene3D" id="1.10.287.130">
    <property type="match status" value="1"/>
</dbReference>
<evidence type="ECO:0000256" key="13">
    <source>
        <dbReference type="ARBA" id="ARBA00023136"/>
    </source>
</evidence>
<organism evidence="20">
    <name type="scientific">mine drainage metagenome</name>
    <dbReference type="NCBI Taxonomy" id="410659"/>
    <lineage>
        <taxon>unclassified sequences</taxon>
        <taxon>metagenomes</taxon>
        <taxon>ecological metagenomes</taxon>
    </lineage>
</organism>
<evidence type="ECO:0000256" key="10">
    <source>
        <dbReference type="ARBA" id="ARBA00022840"/>
    </source>
</evidence>
<dbReference type="Pfam" id="PF02518">
    <property type="entry name" value="HATPase_c"/>
    <property type="match status" value="1"/>
</dbReference>
<dbReference type="InterPro" id="IPR003661">
    <property type="entry name" value="HisK_dim/P_dom"/>
</dbReference>
<dbReference type="GO" id="GO:0005886">
    <property type="term" value="C:plasma membrane"/>
    <property type="evidence" value="ECO:0007669"/>
    <property type="project" value="UniProtKB-SubCell"/>
</dbReference>
<name>A0A1J5RQ28_9ZZZZ</name>
<dbReference type="CDD" id="cd00088">
    <property type="entry name" value="HPT"/>
    <property type="match status" value="1"/>
</dbReference>
<evidence type="ECO:0000256" key="8">
    <source>
        <dbReference type="ARBA" id="ARBA00022741"/>
    </source>
</evidence>
<dbReference type="GO" id="GO:0000155">
    <property type="term" value="F:phosphorelay sensor kinase activity"/>
    <property type="evidence" value="ECO:0007669"/>
    <property type="project" value="InterPro"/>
</dbReference>
<dbReference type="Pfam" id="PF01627">
    <property type="entry name" value="Hpt"/>
    <property type="match status" value="1"/>
</dbReference>
<feature type="transmembrane region" description="Helical" evidence="15">
    <location>
        <begin position="21"/>
        <end position="41"/>
    </location>
</feature>
<dbReference type="PROSITE" id="PS50894">
    <property type="entry name" value="HPT"/>
    <property type="match status" value="1"/>
</dbReference>
<dbReference type="InterPro" id="IPR008207">
    <property type="entry name" value="Sig_transdc_His_kin_Hpt_dom"/>
</dbReference>
<evidence type="ECO:0000256" key="14">
    <source>
        <dbReference type="SAM" id="Coils"/>
    </source>
</evidence>
<evidence type="ECO:0000259" key="16">
    <source>
        <dbReference type="PROSITE" id="PS50109"/>
    </source>
</evidence>
<dbReference type="PRINTS" id="PR00344">
    <property type="entry name" value="BCTRLSENSOR"/>
</dbReference>
<evidence type="ECO:0000256" key="1">
    <source>
        <dbReference type="ARBA" id="ARBA00000085"/>
    </source>
</evidence>
<dbReference type="InterPro" id="IPR005467">
    <property type="entry name" value="His_kinase_dom"/>
</dbReference>
<dbReference type="CDD" id="cd06225">
    <property type="entry name" value="HAMP"/>
    <property type="match status" value="1"/>
</dbReference>
<comment type="catalytic activity">
    <reaction evidence="1">
        <text>ATP + protein L-histidine = ADP + protein N-phospho-L-histidine.</text>
        <dbReference type="EC" id="2.7.13.3"/>
    </reaction>
</comment>
<dbReference type="AlphaFoldDB" id="A0A1J5RQ28"/>
<keyword evidence="7 15" id="KW-0812">Transmembrane</keyword>
<dbReference type="PANTHER" id="PTHR45339">
    <property type="entry name" value="HYBRID SIGNAL TRANSDUCTION HISTIDINE KINASE J"/>
    <property type="match status" value="1"/>
</dbReference>
<feature type="domain" description="HAMP" evidence="18">
    <location>
        <begin position="183"/>
        <end position="224"/>
    </location>
</feature>
<feature type="domain" description="HPt" evidence="19">
    <location>
        <begin position="643"/>
        <end position="742"/>
    </location>
</feature>
<dbReference type="PANTHER" id="PTHR45339:SF1">
    <property type="entry name" value="HYBRID SIGNAL TRANSDUCTION HISTIDINE KINASE J"/>
    <property type="match status" value="1"/>
</dbReference>
<evidence type="ECO:0000256" key="3">
    <source>
        <dbReference type="ARBA" id="ARBA00012438"/>
    </source>
</evidence>
<keyword evidence="11 15" id="KW-1133">Transmembrane helix</keyword>
<dbReference type="FunFam" id="3.30.565.10:FF:000010">
    <property type="entry name" value="Sensor histidine kinase RcsC"/>
    <property type="match status" value="1"/>
</dbReference>
<evidence type="ECO:0000259" key="17">
    <source>
        <dbReference type="PROSITE" id="PS50110"/>
    </source>
</evidence>
<keyword evidence="12" id="KW-0902">Two-component regulatory system</keyword>
<evidence type="ECO:0000256" key="12">
    <source>
        <dbReference type="ARBA" id="ARBA00023012"/>
    </source>
</evidence>
<keyword evidence="8" id="KW-0547">Nucleotide-binding</keyword>
<dbReference type="PROSITE" id="PS50109">
    <property type="entry name" value="HIS_KIN"/>
    <property type="match status" value="1"/>
</dbReference>
<evidence type="ECO:0000256" key="4">
    <source>
        <dbReference type="ARBA" id="ARBA00022475"/>
    </source>
</evidence>
<dbReference type="Gene3D" id="3.30.565.10">
    <property type="entry name" value="Histidine kinase-like ATPase, C-terminal domain"/>
    <property type="match status" value="1"/>
</dbReference>
<protein>
    <recommendedName>
        <fullName evidence="3">histidine kinase</fullName>
        <ecNumber evidence="3">2.7.13.3</ecNumber>
    </recommendedName>
</protein>
<feature type="domain" description="Histidine kinase" evidence="16">
    <location>
        <begin position="246"/>
        <end position="472"/>
    </location>
</feature>
<dbReference type="InterPro" id="IPR001789">
    <property type="entry name" value="Sig_transdc_resp-reg_receiver"/>
</dbReference>
<dbReference type="PROSITE" id="PS50110">
    <property type="entry name" value="RESPONSE_REGULATORY"/>
    <property type="match status" value="1"/>
</dbReference>